<proteinExistence type="predicted"/>
<dbReference type="EMBL" id="CP015054">
    <property type="protein sequence ID" value="QGN14119.1"/>
    <property type="molecule type" value="Genomic_DNA"/>
</dbReference>
<keyword evidence="3" id="KW-1185">Reference proteome</keyword>
<name>A0ABX6EPD5_KLUMA</name>
<keyword evidence="1" id="KW-0812">Transmembrane</keyword>
<feature type="transmembrane region" description="Helical" evidence="1">
    <location>
        <begin position="101"/>
        <end position="121"/>
    </location>
</feature>
<reference evidence="2 3" key="2">
    <citation type="submission" date="2019-11" db="EMBL/GenBank/DDBJ databases">
        <authorList>
            <person name="Lu H."/>
        </authorList>
    </citation>
    <scope>NUCLEOTIDE SEQUENCE [LARGE SCALE GENOMIC DNA]</scope>
    <source>
        <strain evidence="2 3">FIM1</strain>
    </source>
</reference>
<keyword evidence="1" id="KW-1133">Transmembrane helix</keyword>
<evidence type="ECO:0000313" key="2">
    <source>
        <dbReference type="EMBL" id="QGN14119.1"/>
    </source>
</evidence>
<keyword evidence="1" id="KW-0472">Membrane</keyword>
<evidence type="ECO:0000256" key="1">
    <source>
        <dbReference type="SAM" id="Phobius"/>
    </source>
</evidence>
<dbReference type="Proteomes" id="UP000422736">
    <property type="component" value="Chromosome 1"/>
</dbReference>
<sequence>MYIHTPAPERYKFILILLMCKFPTLSSIFILYHIVSYPIVSQSYTEHFFFFSIRNLVCVQLNFLSVQVSKPRLRCTAQCSASISLLMLPSHYFFFCFTKKSIYAIGIYWVFVFFIVCLLWFSECFVEGAAGESTARGPLKAFFIPCWQLFFFSVLEWHVGLNGNR</sequence>
<evidence type="ECO:0000313" key="3">
    <source>
        <dbReference type="Proteomes" id="UP000422736"/>
    </source>
</evidence>
<protein>
    <submittedName>
        <fullName evidence="2">Uncharacterized protein</fullName>
    </submittedName>
</protein>
<organism evidence="2 3">
    <name type="scientific">Kluyveromyces marxianus</name>
    <name type="common">Yeast</name>
    <name type="synonym">Candida kefyr</name>
    <dbReference type="NCBI Taxonomy" id="4911"/>
    <lineage>
        <taxon>Eukaryota</taxon>
        <taxon>Fungi</taxon>
        <taxon>Dikarya</taxon>
        <taxon>Ascomycota</taxon>
        <taxon>Saccharomycotina</taxon>
        <taxon>Saccharomycetes</taxon>
        <taxon>Saccharomycetales</taxon>
        <taxon>Saccharomycetaceae</taxon>
        <taxon>Kluyveromyces</taxon>
    </lineage>
</organism>
<reference evidence="2 3" key="1">
    <citation type="submission" date="2016-03" db="EMBL/GenBank/DDBJ databases">
        <title>How can Kluyveromyces marxianus grow so fast - potential evolutionary course in Saccharomyces Complex revealed by comparative genomics.</title>
        <authorList>
            <person name="Mo W."/>
            <person name="Lu W."/>
            <person name="Yang X."/>
            <person name="Qi J."/>
            <person name="Lv H."/>
        </authorList>
    </citation>
    <scope>NUCLEOTIDE SEQUENCE [LARGE SCALE GENOMIC DNA]</scope>
    <source>
        <strain evidence="2 3">FIM1</strain>
    </source>
</reference>
<gene>
    <name evidence="2" type="ORF">FIM1_771</name>
</gene>
<accession>A0ABX6EPD5</accession>
<feature type="transmembrane region" description="Helical" evidence="1">
    <location>
        <begin position="12"/>
        <end position="35"/>
    </location>
</feature>